<dbReference type="InterPro" id="IPR012902">
    <property type="entry name" value="N_methyl_site"/>
</dbReference>
<evidence type="ECO:0000313" key="3">
    <source>
        <dbReference type="Proteomes" id="UP000253769"/>
    </source>
</evidence>
<proteinExistence type="predicted"/>
<keyword evidence="1" id="KW-0812">Transmembrane</keyword>
<evidence type="ECO:0008006" key="4">
    <source>
        <dbReference type="Google" id="ProtNLM"/>
    </source>
</evidence>
<comment type="caution">
    <text evidence="2">The sequence shown here is derived from an EMBL/GenBank/DDBJ whole genome shotgun (WGS) entry which is preliminary data.</text>
</comment>
<evidence type="ECO:0000256" key="1">
    <source>
        <dbReference type="SAM" id="Phobius"/>
    </source>
</evidence>
<dbReference type="Pfam" id="PF16074">
    <property type="entry name" value="PilW"/>
    <property type="match status" value="1"/>
</dbReference>
<sequence>MMIRGQHNLPNRQRGLTMVELMIAVTLGLLLTAGILQIFIGSKKTYEFQRELSRIQENGRFAMEFLTRDIRQADFWGCLNDGVNVTSVLDDGKTADAYAAGVAASDALPSSTTGYAPALGPLSDSITLQGGNGGGIRVTKYSNAEASNIKLDKLDHPKGKTITAGDILMVTDCVNAVVFQVTNTTVSTQTVAHQSGTEVPGNIAPPDGVPGGLGFGFDTDATVFDATPVRYWLRKGTSGEPALIRGTEGDDWKNDGVELVEGVENMQFLYGEDTNGDGVPNYFVPAGNVGNMDNVVSVQVHLLLRSIRNNMLDSPQTDIEYYGQSRTATAFDRYIRRAFTATVALRNRLN</sequence>
<dbReference type="Proteomes" id="UP000253769">
    <property type="component" value="Unassembled WGS sequence"/>
</dbReference>
<keyword evidence="1" id="KW-0472">Membrane</keyword>
<keyword evidence="3" id="KW-1185">Reference proteome</keyword>
<gene>
    <name evidence="2" type="ORF">DV711_17785</name>
</gene>
<accession>A0A369W977</accession>
<protein>
    <recommendedName>
        <fullName evidence="4">Prepilin-type N-terminal cleavage/methylation domain-containing protein</fullName>
    </recommendedName>
</protein>
<dbReference type="Pfam" id="PF07963">
    <property type="entry name" value="N_methyl"/>
    <property type="match status" value="1"/>
</dbReference>
<feature type="transmembrane region" description="Helical" evidence="1">
    <location>
        <begin position="21"/>
        <end position="40"/>
    </location>
</feature>
<dbReference type="AlphaFoldDB" id="A0A369W977"/>
<dbReference type="InterPro" id="IPR032092">
    <property type="entry name" value="PilW"/>
</dbReference>
<organism evidence="2 3">
    <name type="scientific">Motiliproteus coralliicola</name>
    <dbReference type="NCBI Taxonomy" id="2283196"/>
    <lineage>
        <taxon>Bacteria</taxon>
        <taxon>Pseudomonadati</taxon>
        <taxon>Pseudomonadota</taxon>
        <taxon>Gammaproteobacteria</taxon>
        <taxon>Oceanospirillales</taxon>
        <taxon>Oceanospirillaceae</taxon>
        <taxon>Motiliproteus</taxon>
    </lineage>
</organism>
<keyword evidence="1" id="KW-1133">Transmembrane helix</keyword>
<dbReference type="EMBL" id="QQOH01000005">
    <property type="protein sequence ID" value="RDE18550.1"/>
    <property type="molecule type" value="Genomic_DNA"/>
</dbReference>
<dbReference type="GO" id="GO:0043683">
    <property type="term" value="P:type IV pilus assembly"/>
    <property type="evidence" value="ECO:0007669"/>
    <property type="project" value="InterPro"/>
</dbReference>
<dbReference type="OrthoDB" id="5296662at2"/>
<evidence type="ECO:0000313" key="2">
    <source>
        <dbReference type="EMBL" id="RDE18550.1"/>
    </source>
</evidence>
<reference evidence="2 3" key="1">
    <citation type="submission" date="2018-07" db="EMBL/GenBank/DDBJ databases">
        <title>Motiliproteus coralliicola sp. nov., a bacterium isolated from Coral.</title>
        <authorList>
            <person name="Wang G."/>
        </authorList>
    </citation>
    <scope>NUCLEOTIDE SEQUENCE [LARGE SCALE GENOMIC DNA]</scope>
    <source>
        <strain evidence="2 3">C34</strain>
    </source>
</reference>
<name>A0A369W977_9GAMM</name>